<sequence>MSSEKTDEDWDFNWMGTHECHVVITELDDETKVQHDNCDIRGNVEQDVNVDIEDETKKVQDQTTCDVTTGVEPEVDQTNVTTGVQDEHASLGKYRENIDFNIQRI</sequence>
<evidence type="ECO:0000313" key="1">
    <source>
        <dbReference type="EMBL" id="KAL2488202.1"/>
    </source>
</evidence>
<name>A0ABD1RIF2_9LAMI</name>
<dbReference type="EMBL" id="JBFOLJ010000012">
    <property type="protein sequence ID" value="KAL2488202.1"/>
    <property type="molecule type" value="Genomic_DNA"/>
</dbReference>
<comment type="caution">
    <text evidence="1">The sequence shown here is derived from an EMBL/GenBank/DDBJ whole genome shotgun (WGS) entry which is preliminary data.</text>
</comment>
<evidence type="ECO:0000313" key="2">
    <source>
        <dbReference type="Proteomes" id="UP001604277"/>
    </source>
</evidence>
<keyword evidence="2" id="KW-1185">Reference proteome</keyword>
<reference evidence="2" key="1">
    <citation type="submission" date="2024-07" db="EMBL/GenBank/DDBJ databases">
        <title>Two chromosome-level genome assemblies of Korean endemic species Abeliophyllum distichum and Forsythia ovata (Oleaceae).</title>
        <authorList>
            <person name="Jang H."/>
        </authorList>
    </citation>
    <scope>NUCLEOTIDE SEQUENCE [LARGE SCALE GENOMIC DNA]</scope>
</reference>
<dbReference type="Proteomes" id="UP001604277">
    <property type="component" value="Unassembled WGS sequence"/>
</dbReference>
<dbReference type="AlphaFoldDB" id="A0ABD1RIF2"/>
<gene>
    <name evidence="1" type="ORF">Fot_41494</name>
</gene>
<accession>A0ABD1RIF2</accession>
<protein>
    <submittedName>
        <fullName evidence="1">Uncharacterized protein</fullName>
    </submittedName>
</protein>
<proteinExistence type="predicted"/>
<organism evidence="1 2">
    <name type="scientific">Forsythia ovata</name>
    <dbReference type="NCBI Taxonomy" id="205694"/>
    <lineage>
        <taxon>Eukaryota</taxon>
        <taxon>Viridiplantae</taxon>
        <taxon>Streptophyta</taxon>
        <taxon>Embryophyta</taxon>
        <taxon>Tracheophyta</taxon>
        <taxon>Spermatophyta</taxon>
        <taxon>Magnoliopsida</taxon>
        <taxon>eudicotyledons</taxon>
        <taxon>Gunneridae</taxon>
        <taxon>Pentapetalae</taxon>
        <taxon>asterids</taxon>
        <taxon>lamiids</taxon>
        <taxon>Lamiales</taxon>
        <taxon>Oleaceae</taxon>
        <taxon>Forsythieae</taxon>
        <taxon>Forsythia</taxon>
    </lineage>
</organism>